<dbReference type="GO" id="GO:0070497">
    <property type="term" value="F:6-carboxytetrahydropterin synthase activity"/>
    <property type="evidence" value="ECO:0007669"/>
    <property type="project" value="UniProtKB-EC"/>
</dbReference>
<feature type="binding site" evidence="10">
    <location>
        <position position="13"/>
    </location>
    <ligand>
        <name>Zn(2+)</name>
        <dbReference type="ChEBI" id="CHEBI:29105"/>
    </ligand>
</feature>
<dbReference type="EMBL" id="CM001377">
    <property type="protein sequence ID" value="EHM09655.1"/>
    <property type="molecule type" value="Genomic_DNA"/>
</dbReference>
<dbReference type="GO" id="GO:0008616">
    <property type="term" value="P:tRNA queuosine(34) biosynthetic process"/>
    <property type="evidence" value="ECO:0007669"/>
    <property type="project" value="UniProtKB-KW"/>
</dbReference>
<dbReference type="Gene3D" id="3.30.479.10">
    <property type="entry name" value="6-pyruvoyl tetrahydropterin synthase/QueD"/>
    <property type="match status" value="2"/>
</dbReference>
<dbReference type="PANTHER" id="PTHR12589">
    <property type="entry name" value="PYRUVOYL TETRAHYDROBIOPTERIN SYNTHASE"/>
    <property type="match status" value="1"/>
</dbReference>
<evidence type="ECO:0000256" key="4">
    <source>
        <dbReference type="ARBA" id="ARBA00022723"/>
    </source>
</evidence>
<dbReference type="InterPro" id="IPR007115">
    <property type="entry name" value="6-PTP_synth/QueD"/>
</dbReference>
<gene>
    <name evidence="11" type="ORF">TheveDRAFT_0494</name>
</gene>
<dbReference type="eggNOG" id="COG0720">
    <property type="taxonomic scope" value="Bacteria"/>
</dbReference>
<dbReference type="Proteomes" id="UP000005730">
    <property type="component" value="Chromosome"/>
</dbReference>
<accession>H0UQ26</accession>
<comment type="cofactor">
    <cofactor evidence="8 10">
        <name>Zn(2+)</name>
        <dbReference type="ChEBI" id="CHEBI:29105"/>
    </cofactor>
    <text evidence="8 10">Binds 1 zinc ion per subunit.</text>
</comment>
<dbReference type="PANTHER" id="PTHR12589:SF7">
    <property type="entry name" value="6-PYRUVOYL TETRAHYDROBIOPTERIN SYNTHASE"/>
    <property type="match status" value="1"/>
</dbReference>
<feature type="active site" description="Charge relay system" evidence="9">
    <location>
        <position position="66"/>
    </location>
</feature>
<evidence type="ECO:0000256" key="9">
    <source>
        <dbReference type="PIRSR" id="PIRSR006113-1"/>
    </source>
</evidence>
<comment type="similarity">
    <text evidence="2 8">Belongs to the PTPS family. QueD subfamily.</text>
</comment>
<dbReference type="GO" id="GO:0046872">
    <property type="term" value="F:metal ion binding"/>
    <property type="evidence" value="ECO:0007669"/>
    <property type="project" value="UniProtKB-KW"/>
</dbReference>
<dbReference type="InterPro" id="IPR038418">
    <property type="entry name" value="6-PTP_synth/QueD_sf"/>
</dbReference>
<evidence type="ECO:0000313" key="11">
    <source>
        <dbReference type="EMBL" id="EHM09655.1"/>
    </source>
</evidence>
<dbReference type="OrthoDB" id="9804698at2"/>
<dbReference type="RefSeq" id="WP_006583149.1">
    <property type="nucleotide sequence ID" value="NZ_CM001377.1"/>
</dbReference>
<evidence type="ECO:0000256" key="6">
    <source>
        <dbReference type="ARBA" id="ARBA00023239"/>
    </source>
</evidence>
<comment type="catalytic activity">
    <reaction evidence="7 8">
        <text>7,8-dihydroneopterin 3'-triphosphate + H2O = 6-carboxy-5,6,7,8-tetrahydropterin + triphosphate + acetaldehyde + 2 H(+)</text>
        <dbReference type="Rhea" id="RHEA:27966"/>
        <dbReference type="ChEBI" id="CHEBI:15343"/>
        <dbReference type="ChEBI" id="CHEBI:15377"/>
        <dbReference type="ChEBI" id="CHEBI:15378"/>
        <dbReference type="ChEBI" id="CHEBI:18036"/>
        <dbReference type="ChEBI" id="CHEBI:58462"/>
        <dbReference type="ChEBI" id="CHEBI:61032"/>
        <dbReference type="EC" id="4.1.2.50"/>
    </reaction>
</comment>
<dbReference type="AlphaFoldDB" id="H0UQ26"/>
<reference evidence="11 12" key="1">
    <citation type="submission" date="2011-10" db="EMBL/GenBank/DDBJ databases">
        <title>The Noncontiguous Finished genome of Thermanaerovibrio velox DSM 12556.</title>
        <authorList>
            <consortium name="US DOE Joint Genome Institute (JGI-PGF)"/>
            <person name="Lucas S."/>
            <person name="Copeland A."/>
            <person name="Lapidus A."/>
            <person name="Glavina del Rio T."/>
            <person name="Dalin E."/>
            <person name="Tice H."/>
            <person name="Bruce D."/>
            <person name="Goodwin L."/>
            <person name="Pitluck S."/>
            <person name="Peters L."/>
            <person name="Mikhailova N."/>
            <person name="Teshima H."/>
            <person name="Kyrpides N."/>
            <person name="Mavromatis K."/>
            <person name="Ivanova N."/>
            <person name="Markowitz V."/>
            <person name="Cheng J.-F."/>
            <person name="Hugenholtz P."/>
            <person name="Woyke T."/>
            <person name="Wu D."/>
            <person name="Spring S."/>
            <person name="Brambilla E.-M."/>
            <person name="Klenk H.-P."/>
            <person name="Eisen J.A."/>
        </authorList>
    </citation>
    <scope>NUCLEOTIDE SEQUENCE [LARGE SCALE GENOMIC DNA]</scope>
    <source>
        <strain evidence="11 12">DSM 12556</strain>
    </source>
</reference>
<feature type="binding site" evidence="10">
    <location>
        <position position="26"/>
    </location>
    <ligand>
        <name>Zn(2+)</name>
        <dbReference type="ChEBI" id="CHEBI:29105"/>
    </ligand>
</feature>
<feature type="active site" description="Proton acceptor" evidence="9">
    <location>
        <position position="22"/>
    </location>
</feature>
<keyword evidence="8" id="KW-0671">Queuosine biosynthesis</keyword>
<evidence type="ECO:0000256" key="7">
    <source>
        <dbReference type="ARBA" id="ARBA00048807"/>
    </source>
</evidence>
<keyword evidence="4 8" id="KW-0479">Metal-binding</keyword>
<dbReference type="EC" id="4.-.-.-" evidence="8"/>
<dbReference type="Pfam" id="PF01242">
    <property type="entry name" value="PTPS"/>
    <property type="match status" value="1"/>
</dbReference>
<dbReference type="PIRSF" id="PIRSF006113">
    <property type="entry name" value="PTP_synth"/>
    <property type="match status" value="1"/>
</dbReference>
<evidence type="ECO:0000313" key="12">
    <source>
        <dbReference type="Proteomes" id="UP000005730"/>
    </source>
</evidence>
<feature type="active site" description="Charge relay system" evidence="9">
    <location>
        <position position="107"/>
    </location>
</feature>
<keyword evidence="12" id="KW-1185">Reference proteome</keyword>
<evidence type="ECO:0000256" key="8">
    <source>
        <dbReference type="PIRNR" id="PIRNR006113"/>
    </source>
</evidence>
<evidence type="ECO:0000256" key="3">
    <source>
        <dbReference type="ARBA" id="ARBA00018141"/>
    </source>
</evidence>
<evidence type="ECO:0000256" key="5">
    <source>
        <dbReference type="ARBA" id="ARBA00022833"/>
    </source>
</evidence>
<keyword evidence="6 8" id="KW-0456">Lyase</keyword>
<comment type="pathway">
    <text evidence="1 8">Purine metabolism; 7-cyano-7-deazaguanine biosynthesis.</text>
</comment>
<proteinExistence type="inferred from homology"/>
<name>H0UQ26_9BACT</name>
<dbReference type="STRING" id="926567.TheveDRAFT_0494"/>
<dbReference type="HOGENOM" id="CLU_111016_1_2_0"/>
<keyword evidence="5 8" id="KW-0862">Zinc</keyword>
<evidence type="ECO:0000256" key="2">
    <source>
        <dbReference type="ARBA" id="ARBA00008900"/>
    </source>
</evidence>
<dbReference type="SUPFAM" id="SSF55620">
    <property type="entry name" value="Tetrahydrobiopterin biosynthesis enzymes-like"/>
    <property type="match status" value="1"/>
</dbReference>
<organism evidence="11 12">
    <name type="scientific">Thermanaerovibrio velox DSM 12556</name>
    <dbReference type="NCBI Taxonomy" id="926567"/>
    <lineage>
        <taxon>Bacteria</taxon>
        <taxon>Thermotogati</taxon>
        <taxon>Synergistota</taxon>
        <taxon>Synergistia</taxon>
        <taxon>Synergistales</taxon>
        <taxon>Synergistaceae</taxon>
        <taxon>Thermanaerovibrio</taxon>
    </lineage>
</organism>
<sequence>MILKRSFSFDAAHHLPRYKGRCEALHGHTYRFTVALQGSPDHEGMVMDFTELKALVRELVVSRLDHTCLNDLIEQPTAENIARWIFQTLAEPLKAPGRSLAWVEVFEGPESSAVFMAEDLR</sequence>
<evidence type="ECO:0000256" key="10">
    <source>
        <dbReference type="PIRSR" id="PIRSR006113-2"/>
    </source>
</evidence>
<protein>
    <recommendedName>
        <fullName evidence="3 8">6-carboxy-5,6,7,8-tetrahydropterin synthase</fullName>
        <ecNumber evidence="8">4.-.-.-</ecNumber>
    </recommendedName>
</protein>
<evidence type="ECO:0000256" key="1">
    <source>
        <dbReference type="ARBA" id="ARBA00005061"/>
    </source>
</evidence>
<dbReference type="UniPathway" id="UPA00391"/>
<dbReference type="NCBIfam" id="TIGR03367">
    <property type="entry name" value="queuosine_QueD"/>
    <property type="match status" value="1"/>
</dbReference>
<feature type="binding site" evidence="10">
    <location>
        <position position="28"/>
    </location>
    <ligand>
        <name>Zn(2+)</name>
        <dbReference type="ChEBI" id="CHEBI:29105"/>
    </ligand>
</feature>